<proteinExistence type="predicted"/>
<dbReference type="AlphaFoldDB" id="A0A1T5LTH4"/>
<gene>
    <name evidence="3" type="ORF">SAMN02194393_03275</name>
</gene>
<organism evidence="3 4">
    <name type="scientific">Maledivibacter halophilus</name>
    <dbReference type="NCBI Taxonomy" id="36842"/>
    <lineage>
        <taxon>Bacteria</taxon>
        <taxon>Bacillati</taxon>
        <taxon>Bacillota</taxon>
        <taxon>Clostridia</taxon>
        <taxon>Peptostreptococcales</taxon>
        <taxon>Caminicellaceae</taxon>
        <taxon>Maledivibacter</taxon>
    </lineage>
</organism>
<reference evidence="3 4" key="1">
    <citation type="submission" date="2017-02" db="EMBL/GenBank/DDBJ databases">
        <authorList>
            <person name="Peterson S.W."/>
        </authorList>
    </citation>
    <scope>NUCLEOTIDE SEQUENCE [LARGE SCALE GENOMIC DNA]</scope>
    <source>
        <strain evidence="3 4">M1</strain>
    </source>
</reference>
<feature type="transmembrane region" description="Helical" evidence="1">
    <location>
        <begin position="222"/>
        <end position="243"/>
    </location>
</feature>
<keyword evidence="1" id="KW-0812">Transmembrane</keyword>
<dbReference type="RefSeq" id="WP_079493053.1">
    <property type="nucleotide sequence ID" value="NZ_FUZT01000008.1"/>
</dbReference>
<dbReference type="Proteomes" id="UP000190285">
    <property type="component" value="Unassembled WGS sequence"/>
</dbReference>
<dbReference type="OrthoDB" id="2083907at2"/>
<feature type="domain" description="DUF6199" evidence="2">
    <location>
        <begin position="184"/>
        <end position="241"/>
    </location>
</feature>
<keyword evidence="1" id="KW-1133">Transmembrane helix</keyword>
<name>A0A1T5LTH4_9FIRM</name>
<keyword evidence="4" id="KW-1185">Reference proteome</keyword>
<accession>A0A1T5LTH4</accession>
<dbReference type="InterPro" id="IPR045679">
    <property type="entry name" value="DUF6199"/>
</dbReference>
<dbReference type="EMBL" id="FUZT01000008">
    <property type="protein sequence ID" value="SKC79272.1"/>
    <property type="molecule type" value="Genomic_DNA"/>
</dbReference>
<evidence type="ECO:0000259" key="2">
    <source>
        <dbReference type="Pfam" id="PF19701"/>
    </source>
</evidence>
<feature type="transmembrane region" description="Helical" evidence="1">
    <location>
        <begin position="181"/>
        <end position="202"/>
    </location>
</feature>
<dbReference type="Pfam" id="PF19701">
    <property type="entry name" value="DUF6199"/>
    <property type="match status" value="1"/>
</dbReference>
<protein>
    <recommendedName>
        <fullName evidence="2">DUF6199 domain-containing protein</fullName>
    </recommendedName>
</protein>
<keyword evidence="1" id="KW-0472">Membrane</keyword>
<feature type="transmembrane region" description="Helical" evidence="1">
    <location>
        <begin position="18"/>
        <end position="42"/>
    </location>
</feature>
<evidence type="ECO:0000313" key="4">
    <source>
        <dbReference type="Proteomes" id="UP000190285"/>
    </source>
</evidence>
<sequence length="244" mass="28559">MSIEEIKKIILKKAYIKIFLSILIIFILGIYFKTFFTIGVYFNDTFLKKEVISSDNHYRDEDIYGDIHITVKQNNDESVQVLYRLPNNINEEYTVNFKEASNGESEVDSIEDEEGEIIFEGKYIKGSSILLDKNGEPILDGIFRISFPGQNPYENNYKISLLNIVKFATFEKDRIRGKVELLIFAVFILIIWLIDIKFPLFFFKLRNFLEVKDPEPSEFYIMIQRISWFVYPAIALVLLIVAIS</sequence>
<evidence type="ECO:0000313" key="3">
    <source>
        <dbReference type="EMBL" id="SKC79272.1"/>
    </source>
</evidence>
<dbReference type="STRING" id="36842.SAMN02194393_03275"/>
<evidence type="ECO:0000256" key="1">
    <source>
        <dbReference type="SAM" id="Phobius"/>
    </source>
</evidence>